<name>A0A8J3FZP8_9BURK</name>
<comment type="pathway">
    <text evidence="2 7">Isoprenoid biosynthesis; isopentenyl diphosphate biosynthesis via DXP pathway; isopentenyl diphosphate from 1-deoxy-D-xylulose 5-phosphate: step 2/6.</text>
</comment>
<sequence length="255" mass="27539">MSLSVNSMMPFSFKTMALICAAGVGSRAGGTLPKQYQSLNGLPMLVHTIAAFAQTPCVLDVLVVIGSADEWFDELVAPHLPAGVMVARVGGASRAISVSNGLQFLKDYGKNLDHWVMVHDAARPCIRPELIQRLFDGVCAAQADGGLLALPVVDTVKLAEQLSDAAPDVYQVRQTLKRDELWLAQTPQMFGLGALLRALSHVIDAENSDWVTDEASVMESFGVSPLLVGGHASNLKVTYPEDFLLAEFWLNHHKT</sequence>
<evidence type="ECO:0000313" key="9">
    <source>
        <dbReference type="Proteomes" id="UP000614287"/>
    </source>
</evidence>
<evidence type="ECO:0000256" key="5">
    <source>
        <dbReference type="ARBA" id="ARBA00022695"/>
    </source>
</evidence>
<keyword evidence="4 7" id="KW-0808">Transferase</keyword>
<dbReference type="Pfam" id="PF01128">
    <property type="entry name" value="IspD"/>
    <property type="match status" value="1"/>
</dbReference>
<gene>
    <name evidence="7 8" type="primary">ispD</name>
    <name evidence="8" type="ORF">GCM10009007_16520</name>
</gene>
<dbReference type="PANTHER" id="PTHR32125">
    <property type="entry name" value="2-C-METHYL-D-ERYTHRITOL 4-PHOSPHATE CYTIDYLYLTRANSFERASE, CHLOROPLASTIC"/>
    <property type="match status" value="1"/>
</dbReference>
<accession>A0A8J3FZP8</accession>
<reference evidence="8" key="1">
    <citation type="journal article" date="2014" name="Int. J. Syst. Evol. Microbiol.">
        <title>Complete genome sequence of Corynebacterium casei LMG S-19264T (=DSM 44701T), isolated from a smear-ripened cheese.</title>
        <authorList>
            <consortium name="US DOE Joint Genome Institute (JGI-PGF)"/>
            <person name="Walter F."/>
            <person name="Albersmeier A."/>
            <person name="Kalinowski J."/>
            <person name="Ruckert C."/>
        </authorList>
    </citation>
    <scope>NUCLEOTIDE SEQUENCE</scope>
    <source>
        <strain evidence="8">KCTC 32501</strain>
    </source>
</reference>
<comment type="similarity">
    <text evidence="3 7">Belongs to the IspD/TarI cytidylyltransferase family. IspD subfamily.</text>
</comment>
<dbReference type="Gene3D" id="3.90.550.10">
    <property type="entry name" value="Spore Coat Polysaccharide Biosynthesis Protein SpsA, Chain A"/>
    <property type="match status" value="1"/>
</dbReference>
<evidence type="ECO:0000256" key="1">
    <source>
        <dbReference type="ARBA" id="ARBA00001282"/>
    </source>
</evidence>
<comment type="function">
    <text evidence="7">Catalyzes the formation of 4-diphosphocytidyl-2-C-methyl-D-erythritol from CTP and 2-C-methyl-D-erythritol 4-phosphate (MEP).</text>
</comment>
<feature type="site" description="Transition state stabilizer" evidence="7">
    <location>
        <position position="34"/>
    </location>
</feature>
<dbReference type="InterPro" id="IPR050088">
    <property type="entry name" value="IspD/TarI_cytidylyltransf_bact"/>
</dbReference>
<evidence type="ECO:0000256" key="2">
    <source>
        <dbReference type="ARBA" id="ARBA00004787"/>
    </source>
</evidence>
<evidence type="ECO:0000313" key="8">
    <source>
        <dbReference type="EMBL" id="GHA76158.1"/>
    </source>
</evidence>
<dbReference type="InterPro" id="IPR034683">
    <property type="entry name" value="IspD/TarI"/>
</dbReference>
<reference evidence="8" key="2">
    <citation type="submission" date="2020-09" db="EMBL/GenBank/DDBJ databases">
        <authorList>
            <person name="Sun Q."/>
            <person name="Kim S."/>
        </authorList>
    </citation>
    <scope>NUCLEOTIDE SEQUENCE</scope>
    <source>
        <strain evidence="8">KCTC 32501</strain>
    </source>
</reference>
<dbReference type="GO" id="GO:0050518">
    <property type="term" value="F:2-C-methyl-D-erythritol 4-phosphate cytidylyltransferase activity"/>
    <property type="evidence" value="ECO:0007669"/>
    <property type="project" value="UniProtKB-UniRule"/>
</dbReference>
<dbReference type="Proteomes" id="UP000614287">
    <property type="component" value="Unassembled WGS sequence"/>
</dbReference>
<dbReference type="GO" id="GO:0019288">
    <property type="term" value="P:isopentenyl diphosphate biosynthetic process, methylerythritol 4-phosphate pathway"/>
    <property type="evidence" value="ECO:0007669"/>
    <property type="project" value="UniProtKB-UniRule"/>
</dbReference>
<evidence type="ECO:0000256" key="4">
    <source>
        <dbReference type="ARBA" id="ARBA00022679"/>
    </source>
</evidence>
<dbReference type="EC" id="2.7.7.60" evidence="7"/>
<dbReference type="AlphaFoldDB" id="A0A8J3FZP8"/>
<dbReference type="PANTHER" id="PTHR32125:SF4">
    <property type="entry name" value="2-C-METHYL-D-ERYTHRITOL 4-PHOSPHATE CYTIDYLYLTRANSFERASE, CHLOROPLASTIC"/>
    <property type="match status" value="1"/>
</dbReference>
<keyword evidence="9" id="KW-1185">Reference proteome</keyword>
<feature type="site" description="Positions MEP for the nucleophilic attack" evidence="7">
    <location>
        <position position="236"/>
    </location>
</feature>
<proteinExistence type="inferred from homology"/>
<keyword evidence="6 7" id="KW-0414">Isoprene biosynthesis</keyword>
<dbReference type="InterPro" id="IPR001228">
    <property type="entry name" value="IspD"/>
</dbReference>
<feature type="site" description="Positions MEP for the nucleophilic attack" evidence="7">
    <location>
        <position position="178"/>
    </location>
</feature>
<dbReference type="SUPFAM" id="SSF53448">
    <property type="entry name" value="Nucleotide-diphospho-sugar transferases"/>
    <property type="match status" value="1"/>
</dbReference>
<comment type="caution">
    <text evidence="8">The sequence shown here is derived from an EMBL/GenBank/DDBJ whole genome shotgun (WGS) entry which is preliminary data.</text>
</comment>
<dbReference type="NCBIfam" id="TIGR00453">
    <property type="entry name" value="ispD"/>
    <property type="match status" value="1"/>
</dbReference>
<evidence type="ECO:0000256" key="7">
    <source>
        <dbReference type="HAMAP-Rule" id="MF_00108"/>
    </source>
</evidence>
<dbReference type="UniPathway" id="UPA00056">
    <property type="reaction ID" value="UER00093"/>
</dbReference>
<organism evidence="8 9">
    <name type="scientific">Formosimonas limnophila</name>
    <dbReference type="NCBI Taxonomy" id="1384487"/>
    <lineage>
        <taxon>Bacteria</taxon>
        <taxon>Pseudomonadati</taxon>
        <taxon>Pseudomonadota</taxon>
        <taxon>Betaproteobacteria</taxon>
        <taxon>Burkholderiales</taxon>
        <taxon>Burkholderiaceae</taxon>
        <taxon>Formosimonas</taxon>
    </lineage>
</organism>
<dbReference type="PROSITE" id="PS01295">
    <property type="entry name" value="ISPD"/>
    <property type="match status" value="1"/>
</dbReference>
<protein>
    <recommendedName>
        <fullName evidence="7">2-C-methyl-D-erythritol 4-phosphate cytidylyltransferase</fullName>
        <ecNumber evidence="7">2.7.7.60</ecNumber>
    </recommendedName>
    <alternativeName>
        <fullName evidence="7">4-diphosphocytidyl-2C-methyl-D-erythritol synthase</fullName>
    </alternativeName>
    <alternativeName>
        <fullName evidence="7">MEP cytidylyltransferase</fullName>
        <shortName evidence="7">MCT</shortName>
    </alternativeName>
</protein>
<feature type="site" description="Transition state stabilizer" evidence="7">
    <location>
        <position position="27"/>
    </location>
</feature>
<dbReference type="FunFam" id="3.90.550.10:FF:000003">
    <property type="entry name" value="2-C-methyl-D-erythritol 4-phosphate cytidylyltransferase"/>
    <property type="match status" value="1"/>
</dbReference>
<dbReference type="CDD" id="cd02516">
    <property type="entry name" value="CDP-ME_synthetase"/>
    <property type="match status" value="1"/>
</dbReference>
<dbReference type="EMBL" id="BMZG01000008">
    <property type="protein sequence ID" value="GHA76158.1"/>
    <property type="molecule type" value="Genomic_DNA"/>
</dbReference>
<dbReference type="InterPro" id="IPR018294">
    <property type="entry name" value="ISPD_synthase_CS"/>
</dbReference>
<keyword evidence="5 7" id="KW-0548">Nucleotidyltransferase</keyword>
<comment type="catalytic activity">
    <reaction evidence="1 7">
        <text>2-C-methyl-D-erythritol 4-phosphate + CTP + H(+) = 4-CDP-2-C-methyl-D-erythritol + diphosphate</text>
        <dbReference type="Rhea" id="RHEA:13429"/>
        <dbReference type="ChEBI" id="CHEBI:15378"/>
        <dbReference type="ChEBI" id="CHEBI:33019"/>
        <dbReference type="ChEBI" id="CHEBI:37563"/>
        <dbReference type="ChEBI" id="CHEBI:57823"/>
        <dbReference type="ChEBI" id="CHEBI:58262"/>
        <dbReference type="EC" id="2.7.7.60"/>
    </reaction>
</comment>
<evidence type="ECO:0000256" key="3">
    <source>
        <dbReference type="ARBA" id="ARBA00009789"/>
    </source>
</evidence>
<evidence type="ECO:0000256" key="6">
    <source>
        <dbReference type="ARBA" id="ARBA00023229"/>
    </source>
</evidence>
<dbReference type="HAMAP" id="MF_00108">
    <property type="entry name" value="IspD"/>
    <property type="match status" value="1"/>
</dbReference>
<dbReference type="InterPro" id="IPR029044">
    <property type="entry name" value="Nucleotide-diphossugar_trans"/>
</dbReference>